<dbReference type="InterPro" id="IPR036116">
    <property type="entry name" value="FN3_sf"/>
</dbReference>
<keyword evidence="3" id="KW-1185">Reference proteome</keyword>
<accession>A0A7L3W9S5</accession>
<evidence type="ECO:0000313" key="2">
    <source>
        <dbReference type="EMBL" id="NXV73498.1"/>
    </source>
</evidence>
<evidence type="ECO:0000259" key="1">
    <source>
        <dbReference type="PROSITE" id="PS50853"/>
    </source>
</evidence>
<dbReference type="AlphaFoldDB" id="A0A7L3W9S5"/>
<dbReference type="Proteomes" id="UP000518911">
    <property type="component" value="Unassembled WGS sequence"/>
</dbReference>
<dbReference type="InterPro" id="IPR003961">
    <property type="entry name" value="FN3_dom"/>
</dbReference>
<dbReference type="Pfam" id="PF00041">
    <property type="entry name" value="fn3"/>
    <property type="match status" value="1"/>
</dbReference>
<dbReference type="PROSITE" id="PS50853">
    <property type="entry name" value="FN3"/>
    <property type="match status" value="1"/>
</dbReference>
<feature type="domain" description="Fibronectin type-III" evidence="1">
    <location>
        <begin position="1"/>
        <end position="48"/>
    </location>
</feature>
<dbReference type="SUPFAM" id="SSF49265">
    <property type="entry name" value="Fibronectin type III"/>
    <property type="match status" value="1"/>
</dbReference>
<proteinExistence type="predicted"/>
<feature type="non-terminal residue" evidence="2">
    <location>
        <position position="87"/>
    </location>
</feature>
<gene>
    <name evidence="2" type="primary">Itgb4_0</name>
    <name evidence="2" type="ORF">ATLROG_R07572</name>
</gene>
<dbReference type="CDD" id="cd00063">
    <property type="entry name" value="FN3"/>
    <property type="match status" value="1"/>
</dbReference>
<organism evidence="2 3">
    <name type="scientific">Atlantisia rogersi</name>
    <name type="common">Inaccessible Island rail</name>
    <dbReference type="NCBI Taxonomy" id="2478892"/>
    <lineage>
        <taxon>Eukaryota</taxon>
        <taxon>Metazoa</taxon>
        <taxon>Chordata</taxon>
        <taxon>Craniata</taxon>
        <taxon>Vertebrata</taxon>
        <taxon>Euteleostomi</taxon>
        <taxon>Archelosauria</taxon>
        <taxon>Archosauria</taxon>
        <taxon>Dinosauria</taxon>
        <taxon>Saurischia</taxon>
        <taxon>Theropoda</taxon>
        <taxon>Coelurosauria</taxon>
        <taxon>Aves</taxon>
        <taxon>Neognathae</taxon>
        <taxon>Neoaves</taxon>
        <taxon>Gruiformes</taxon>
        <taxon>Rallidae</taxon>
        <taxon>Atlantisia</taxon>
    </lineage>
</organism>
<comment type="caution">
    <text evidence="2">The sequence shown here is derived from an EMBL/GenBank/DDBJ whole genome shotgun (WGS) entry which is preliminary data.</text>
</comment>
<evidence type="ECO:0000313" key="3">
    <source>
        <dbReference type="Proteomes" id="UP000518911"/>
    </source>
</evidence>
<dbReference type="InterPro" id="IPR013783">
    <property type="entry name" value="Ig-like_fold"/>
</dbReference>
<dbReference type="Gene3D" id="2.60.40.10">
    <property type="entry name" value="Immunoglobulins"/>
    <property type="match status" value="1"/>
</dbReference>
<feature type="non-terminal residue" evidence="2">
    <location>
        <position position="1"/>
    </location>
</feature>
<protein>
    <submittedName>
        <fullName evidence="2">ITB4 protein</fullName>
    </submittedName>
</protein>
<dbReference type="OrthoDB" id="410592at2759"/>
<name>A0A7L3W9S5_9GRUI</name>
<dbReference type="EMBL" id="VZUJ01057293">
    <property type="protein sequence ID" value="NXV73498.1"/>
    <property type="molecule type" value="Genomic_DNA"/>
</dbReference>
<reference evidence="2 3" key="1">
    <citation type="submission" date="2019-09" db="EMBL/GenBank/DDBJ databases">
        <title>Bird 10,000 Genomes (B10K) Project - Family phase.</title>
        <authorList>
            <person name="Zhang G."/>
        </authorList>
    </citation>
    <scope>NUCLEOTIDE SEQUENCE [LARGE SCALE GENOMIC DNA]</scope>
    <source>
        <strain evidence="2">OUT-0055</strain>
        <tissue evidence="2">Blood</tissue>
    </source>
</reference>
<sequence length="87" mass="9747">VEGDNPETTLTVPHLSENVPYKFKVQAKTSQGFGPEREGIITIESQDGGTFSQFGGQQYMREEVYNFPTEYTTKTSISHSSLDPHFT</sequence>